<sequence>MASERIVNGYVRLFELHLLHHYWLDEGATVFDAMTEAGRQRLLLGYDVRRMLELRPTPTTVKVLDGIRAVFRASALGGVVAVPKDTIIPDDMTFEFTLVVRGADFFNYTSLTTVTQAVYGLFHPPSKSTIRFKENVAVFSNLTGVSRGAGPNRKLYLSREIPVLGAQDKVEAIVNIGGALVQLTGDQPGAGQQQIAAIATNAPVYAHQGDVPSIAPPAGIVGTPPAKGITLSDDIGADTYAVVRITAVRAGDADYSCTSGGLPKAAHPVFQIRFKNRSTTWRTFSRTDPAVLIQEAGPFPLTHTGNATTTQKPSTGIVTFEKSGNAISKIVSNVYV</sequence>
<organism evidence="1 2">
    <name type="scientific">Candidatus Kapaibacterium thiocyanatum</name>
    <dbReference type="NCBI Taxonomy" id="1895771"/>
    <lineage>
        <taxon>Bacteria</taxon>
        <taxon>Pseudomonadati</taxon>
        <taxon>Candidatus Kapaibacteriota</taxon>
        <taxon>Candidatus Kapaibacteriia</taxon>
        <taxon>Candidatus Kapaibacteriales</taxon>
        <taxon>Candidatus Kapaibacteriaceae</taxon>
        <taxon>Candidatus Kapaibacterium</taxon>
    </lineage>
</organism>
<dbReference type="EMBL" id="MKVH01000021">
    <property type="protein sequence ID" value="OJX57825.1"/>
    <property type="molecule type" value="Genomic_DNA"/>
</dbReference>
<evidence type="ECO:0000313" key="1">
    <source>
        <dbReference type="EMBL" id="OJX57825.1"/>
    </source>
</evidence>
<evidence type="ECO:0000313" key="2">
    <source>
        <dbReference type="Proteomes" id="UP000184233"/>
    </source>
</evidence>
<reference evidence="1 2" key="1">
    <citation type="submission" date="2016-09" db="EMBL/GenBank/DDBJ databases">
        <title>Genome-resolved meta-omics ties microbial dynamics to process performance in biotechnology for thiocyanate degradation.</title>
        <authorList>
            <person name="Kantor R.S."/>
            <person name="Huddy R.J."/>
            <person name="Iyer R."/>
            <person name="Thomas B.C."/>
            <person name="Brown C.T."/>
            <person name="Anantharaman K."/>
            <person name="Tringe S."/>
            <person name="Hettich R.L."/>
            <person name="Harrison S.T."/>
            <person name="Banfield J.F."/>
        </authorList>
    </citation>
    <scope>NUCLEOTIDE SEQUENCE [LARGE SCALE GENOMIC DNA]</scope>
    <source>
        <strain evidence="1">59-99</strain>
    </source>
</reference>
<dbReference type="AlphaFoldDB" id="A0A1M3KZQ7"/>
<accession>A0A1M3KZQ7</accession>
<protein>
    <submittedName>
        <fullName evidence="1">Uncharacterized protein</fullName>
    </submittedName>
</protein>
<dbReference type="Proteomes" id="UP000184233">
    <property type="component" value="Unassembled WGS sequence"/>
</dbReference>
<comment type="caution">
    <text evidence="1">The sequence shown here is derived from an EMBL/GenBank/DDBJ whole genome shotgun (WGS) entry which is preliminary data.</text>
</comment>
<dbReference type="STRING" id="1895771.BGO89_07600"/>
<name>A0A1M3KZQ7_9BACT</name>
<gene>
    <name evidence="1" type="ORF">BGO89_07600</name>
</gene>
<proteinExistence type="predicted"/>